<dbReference type="InterPro" id="IPR025423">
    <property type="entry name" value="TMEM205-like"/>
</dbReference>
<sequence>MRDHTLEKSASTVALLAWAIWLGGLVALGAISAPLVFRNVPAPYSANAMTLVFRRFDVFAMACAAIVVARELASVLMTPKIQRLDSARMGAALLAGALAVLEGVWISPVIEELHRAGAVRNMGDLGMKLEAFHARAESVSKAELLFLVVYVVLFVFSASPRIVRDP</sequence>
<proteinExistence type="predicted"/>
<feature type="transmembrane region" description="Helical" evidence="5">
    <location>
        <begin position="89"/>
        <end position="110"/>
    </location>
</feature>
<dbReference type="EMBL" id="CP089982">
    <property type="protein sequence ID" value="WXA99998.1"/>
    <property type="molecule type" value="Genomic_DNA"/>
</dbReference>
<protein>
    <submittedName>
        <fullName evidence="7">DUF4149 domain-containing protein</fullName>
    </submittedName>
</protein>
<keyword evidence="3 5" id="KW-1133">Transmembrane helix</keyword>
<evidence type="ECO:0000256" key="1">
    <source>
        <dbReference type="ARBA" id="ARBA00004370"/>
    </source>
</evidence>
<evidence type="ECO:0000256" key="2">
    <source>
        <dbReference type="ARBA" id="ARBA00022692"/>
    </source>
</evidence>
<accession>A0ABZ2KRR4</accession>
<dbReference type="RefSeq" id="WP_394850641.1">
    <property type="nucleotide sequence ID" value="NZ_CP089982.1"/>
</dbReference>
<evidence type="ECO:0000259" key="6">
    <source>
        <dbReference type="Pfam" id="PF13664"/>
    </source>
</evidence>
<feature type="domain" description="TMEM205-like" evidence="6">
    <location>
        <begin position="16"/>
        <end position="117"/>
    </location>
</feature>
<gene>
    <name evidence="7" type="ORF">LZC95_24685</name>
</gene>
<evidence type="ECO:0000313" key="7">
    <source>
        <dbReference type="EMBL" id="WXA99998.1"/>
    </source>
</evidence>
<name>A0ABZ2KRR4_9BACT</name>
<organism evidence="7 8">
    <name type="scientific">Pendulispora brunnea</name>
    <dbReference type="NCBI Taxonomy" id="2905690"/>
    <lineage>
        <taxon>Bacteria</taxon>
        <taxon>Pseudomonadati</taxon>
        <taxon>Myxococcota</taxon>
        <taxon>Myxococcia</taxon>
        <taxon>Myxococcales</taxon>
        <taxon>Sorangiineae</taxon>
        <taxon>Pendulisporaceae</taxon>
        <taxon>Pendulispora</taxon>
    </lineage>
</organism>
<dbReference type="Proteomes" id="UP001379533">
    <property type="component" value="Chromosome"/>
</dbReference>
<keyword evidence="4 5" id="KW-0472">Membrane</keyword>
<evidence type="ECO:0000313" key="8">
    <source>
        <dbReference type="Proteomes" id="UP001379533"/>
    </source>
</evidence>
<feature type="transmembrane region" description="Helical" evidence="5">
    <location>
        <begin position="12"/>
        <end position="36"/>
    </location>
</feature>
<reference evidence="7 8" key="1">
    <citation type="submission" date="2021-12" db="EMBL/GenBank/DDBJ databases">
        <title>Discovery of the Pendulisporaceae a myxobacterial family with distinct sporulation behavior and unique specialized metabolism.</title>
        <authorList>
            <person name="Garcia R."/>
            <person name="Popoff A."/>
            <person name="Bader C.D."/>
            <person name="Loehr J."/>
            <person name="Walesch S."/>
            <person name="Walt C."/>
            <person name="Boldt J."/>
            <person name="Bunk B."/>
            <person name="Haeckl F.J.F.P.J."/>
            <person name="Gunesch A.P."/>
            <person name="Birkelbach J."/>
            <person name="Nuebel U."/>
            <person name="Pietschmann T."/>
            <person name="Bach T."/>
            <person name="Mueller R."/>
        </authorList>
    </citation>
    <scope>NUCLEOTIDE SEQUENCE [LARGE SCALE GENOMIC DNA]</scope>
    <source>
        <strain evidence="7 8">MSr12523</strain>
    </source>
</reference>
<evidence type="ECO:0000256" key="3">
    <source>
        <dbReference type="ARBA" id="ARBA00022989"/>
    </source>
</evidence>
<dbReference type="Pfam" id="PF13664">
    <property type="entry name" value="DUF4149"/>
    <property type="match status" value="1"/>
</dbReference>
<feature type="transmembrane region" description="Helical" evidence="5">
    <location>
        <begin position="144"/>
        <end position="163"/>
    </location>
</feature>
<keyword evidence="8" id="KW-1185">Reference proteome</keyword>
<evidence type="ECO:0000256" key="5">
    <source>
        <dbReference type="SAM" id="Phobius"/>
    </source>
</evidence>
<keyword evidence="2 5" id="KW-0812">Transmembrane</keyword>
<feature type="transmembrane region" description="Helical" evidence="5">
    <location>
        <begin position="56"/>
        <end position="77"/>
    </location>
</feature>
<evidence type="ECO:0000256" key="4">
    <source>
        <dbReference type="ARBA" id="ARBA00023136"/>
    </source>
</evidence>
<comment type="subcellular location">
    <subcellularLocation>
        <location evidence="1">Membrane</location>
    </subcellularLocation>
</comment>